<feature type="binding site" evidence="15">
    <location>
        <position position="91"/>
    </location>
    <ligand>
        <name>GTP</name>
        <dbReference type="ChEBI" id="CHEBI:37565"/>
    </ligand>
</feature>
<feature type="binding site" evidence="15">
    <location>
        <position position="137"/>
    </location>
    <ligand>
        <name>GTP</name>
        <dbReference type="ChEBI" id="CHEBI:37565"/>
    </ligand>
</feature>
<keyword evidence="11 16" id="KW-0342">GTP-binding</keyword>
<dbReference type="GO" id="GO:0005525">
    <property type="term" value="F:GTP binding"/>
    <property type="evidence" value="ECO:0007669"/>
    <property type="project" value="UniProtKB-KW"/>
</dbReference>
<evidence type="ECO:0000256" key="16">
    <source>
        <dbReference type="PIRSR" id="PIRSR606689-1"/>
    </source>
</evidence>
<evidence type="ECO:0000256" key="8">
    <source>
        <dbReference type="ARBA" id="ARBA00022892"/>
    </source>
</evidence>
<evidence type="ECO:0000256" key="6">
    <source>
        <dbReference type="ARBA" id="ARBA00022801"/>
    </source>
</evidence>
<evidence type="ECO:0000256" key="7">
    <source>
        <dbReference type="ARBA" id="ARBA00022824"/>
    </source>
</evidence>
<keyword evidence="8" id="KW-0931">ER-Golgi transport</keyword>
<evidence type="ECO:0000256" key="10">
    <source>
        <dbReference type="ARBA" id="ARBA00023034"/>
    </source>
</evidence>
<dbReference type="Proteomes" id="UP000271098">
    <property type="component" value="Unassembled WGS sequence"/>
</dbReference>
<keyword evidence="6" id="KW-0378">Hydrolase</keyword>
<comment type="catalytic activity">
    <reaction evidence="14">
        <text>GTP + H2O = GDP + phosphate + H(+)</text>
        <dbReference type="Rhea" id="RHEA:19669"/>
        <dbReference type="ChEBI" id="CHEBI:15377"/>
        <dbReference type="ChEBI" id="CHEBI:15378"/>
        <dbReference type="ChEBI" id="CHEBI:37565"/>
        <dbReference type="ChEBI" id="CHEBI:43474"/>
        <dbReference type="ChEBI" id="CHEBI:58189"/>
        <dbReference type="EC" id="3.6.5.2"/>
    </reaction>
    <physiologicalReaction direction="left-to-right" evidence="14">
        <dbReference type="Rhea" id="RHEA:19670"/>
    </physiologicalReaction>
</comment>
<dbReference type="GO" id="GO:0032580">
    <property type="term" value="C:Golgi cisterna membrane"/>
    <property type="evidence" value="ECO:0007669"/>
    <property type="project" value="UniProtKB-SubCell"/>
</dbReference>
<gene>
    <name evidence="17" type="ORF">GPUH_LOCUS16442</name>
</gene>
<keyword evidence="5 15" id="KW-0547">Nucleotide-binding</keyword>
<accession>A0A183E651</accession>
<evidence type="ECO:0000256" key="13">
    <source>
        <dbReference type="ARBA" id="ARBA00037843"/>
    </source>
</evidence>
<dbReference type="AlphaFoldDB" id="A0A183E651"/>
<dbReference type="Pfam" id="PF00025">
    <property type="entry name" value="Arf"/>
    <property type="match status" value="1"/>
</dbReference>
<reference evidence="17 18" key="2">
    <citation type="submission" date="2018-11" db="EMBL/GenBank/DDBJ databases">
        <authorList>
            <consortium name="Pathogen Informatics"/>
        </authorList>
    </citation>
    <scope>NUCLEOTIDE SEQUENCE [LARGE SCALE GENOMIC DNA]</scope>
</reference>
<dbReference type="InterPro" id="IPR027417">
    <property type="entry name" value="P-loop_NTPase"/>
</dbReference>
<feature type="binding site" evidence="16">
    <location>
        <begin position="90"/>
        <end position="93"/>
    </location>
    <ligand>
        <name>GTP</name>
        <dbReference type="ChEBI" id="CHEBI:37565"/>
    </ligand>
</feature>
<keyword evidence="10" id="KW-0333">Golgi apparatus</keyword>
<evidence type="ECO:0000256" key="14">
    <source>
        <dbReference type="ARBA" id="ARBA00047660"/>
    </source>
</evidence>
<dbReference type="Gene3D" id="3.40.50.300">
    <property type="entry name" value="P-loop containing nucleotide triphosphate hydrolases"/>
    <property type="match status" value="1"/>
</dbReference>
<dbReference type="PANTHER" id="PTHR45684">
    <property type="entry name" value="RE74312P"/>
    <property type="match status" value="1"/>
</dbReference>
<dbReference type="EC" id="3.6.5.2" evidence="3"/>
<evidence type="ECO:0000256" key="4">
    <source>
        <dbReference type="ARBA" id="ARBA00022448"/>
    </source>
</evidence>
<protein>
    <recommendedName>
        <fullName evidence="3">small monomeric GTPase</fullName>
        <ecNumber evidence="3">3.6.5.2</ecNumber>
    </recommendedName>
</protein>
<dbReference type="SUPFAM" id="SSF52540">
    <property type="entry name" value="P-loop containing nucleoside triphosphate hydrolases"/>
    <property type="match status" value="1"/>
</dbReference>
<evidence type="ECO:0000256" key="11">
    <source>
        <dbReference type="ARBA" id="ARBA00023134"/>
    </source>
</evidence>
<dbReference type="WBParaSite" id="GPUH_0001646401-mRNA-1">
    <property type="protein sequence ID" value="GPUH_0001646401-mRNA-1"/>
    <property type="gene ID" value="GPUH_0001646401"/>
</dbReference>
<dbReference type="InterPro" id="IPR006687">
    <property type="entry name" value="Small_GTPase_SAR1"/>
</dbReference>
<dbReference type="PROSITE" id="PS51417">
    <property type="entry name" value="ARF"/>
    <property type="match status" value="1"/>
</dbReference>
<evidence type="ECO:0000256" key="12">
    <source>
        <dbReference type="ARBA" id="ARBA00023136"/>
    </source>
</evidence>
<dbReference type="FunFam" id="3.40.50.300:FF:000161">
    <property type="entry name" value="Small COPII coat GTPase"/>
    <property type="match status" value="1"/>
</dbReference>
<feature type="binding site" evidence="16">
    <location>
        <position position="34"/>
    </location>
    <ligand>
        <name>GTP</name>
        <dbReference type="ChEBI" id="CHEBI:37565"/>
    </ligand>
</feature>
<dbReference type="GO" id="GO:0006886">
    <property type="term" value="P:intracellular protein transport"/>
    <property type="evidence" value="ECO:0007669"/>
    <property type="project" value="InterPro"/>
</dbReference>
<keyword evidence="9" id="KW-0653">Protein transport</keyword>
<dbReference type="InterPro" id="IPR006689">
    <property type="entry name" value="Small_GTPase_ARF/SAR"/>
</dbReference>
<evidence type="ECO:0000313" key="18">
    <source>
        <dbReference type="Proteomes" id="UP000271098"/>
    </source>
</evidence>
<dbReference type="GO" id="GO:0005789">
    <property type="term" value="C:endoplasmic reticulum membrane"/>
    <property type="evidence" value="ECO:0007669"/>
    <property type="project" value="UniProtKB-SubCell"/>
</dbReference>
<reference evidence="19" key="1">
    <citation type="submission" date="2016-06" db="UniProtKB">
        <authorList>
            <consortium name="WormBaseParasite"/>
        </authorList>
    </citation>
    <scope>IDENTIFICATION</scope>
</reference>
<evidence type="ECO:0000256" key="15">
    <source>
        <dbReference type="PIRSR" id="PIRSR606687-2"/>
    </source>
</evidence>
<dbReference type="GO" id="GO:0003925">
    <property type="term" value="F:G protein activity"/>
    <property type="evidence" value="ECO:0007669"/>
    <property type="project" value="UniProtKB-EC"/>
</dbReference>
<dbReference type="PRINTS" id="PR00328">
    <property type="entry name" value="SAR1GTPBP"/>
</dbReference>
<name>A0A183E651_9BILA</name>
<feature type="binding site" evidence="15">
    <location>
        <position position="90"/>
    </location>
    <ligand>
        <name>GTP</name>
        <dbReference type="ChEBI" id="CHEBI:37565"/>
    </ligand>
</feature>
<evidence type="ECO:0000256" key="9">
    <source>
        <dbReference type="ARBA" id="ARBA00022927"/>
    </source>
</evidence>
<keyword evidence="12" id="KW-0472">Membrane</keyword>
<comment type="similarity">
    <text evidence="2">Belongs to the small GTPase superfamily. SAR1 family.</text>
</comment>
<dbReference type="EMBL" id="UYRT01083761">
    <property type="protein sequence ID" value="VDN27906.1"/>
    <property type="molecule type" value="Genomic_DNA"/>
</dbReference>
<dbReference type="SMART" id="SM00178">
    <property type="entry name" value="SAR"/>
    <property type="match status" value="1"/>
</dbReference>
<feature type="binding site" evidence="15">
    <location>
        <position position="93"/>
    </location>
    <ligand>
        <name>GTP</name>
        <dbReference type="ChEBI" id="CHEBI:37565"/>
    </ligand>
</feature>
<dbReference type="GO" id="GO:0016192">
    <property type="term" value="P:vesicle-mediated transport"/>
    <property type="evidence" value="ECO:0007669"/>
    <property type="project" value="UniProtKB-KW"/>
</dbReference>
<evidence type="ECO:0000256" key="1">
    <source>
        <dbReference type="ARBA" id="ARBA00004406"/>
    </source>
</evidence>
<dbReference type="SMART" id="SM00177">
    <property type="entry name" value="ARF"/>
    <property type="match status" value="1"/>
</dbReference>
<sequence>MSWLWDWVSGMLNYLASEELSLDGMRFTTFDLGGHAQARRVWKDYLPAVDAIVFLVDCADLGRIDESRHELESLLNDEQVASCPILILGNKIDRPNALGEEQLKWHLGVSNSTTGKKQIPRRDLSSRPLEVYMCSVLRRQGYGEGFRWLSQYLD</sequence>
<evidence type="ECO:0000256" key="5">
    <source>
        <dbReference type="ARBA" id="ARBA00022741"/>
    </source>
</evidence>
<evidence type="ECO:0000313" key="19">
    <source>
        <dbReference type="WBParaSite" id="GPUH_0001646401-mRNA-1"/>
    </source>
</evidence>
<evidence type="ECO:0000256" key="2">
    <source>
        <dbReference type="ARBA" id="ARBA00007507"/>
    </source>
</evidence>
<dbReference type="PROSITE" id="PS51422">
    <property type="entry name" value="SAR1"/>
    <property type="match status" value="1"/>
</dbReference>
<keyword evidence="7" id="KW-0256">Endoplasmic reticulum</keyword>
<proteinExistence type="inferred from homology"/>
<comment type="subcellular location">
    <subcellularLocation>
        <location evidence="1">Endoplasmic reticulum membrane</location>
        <topology evidence="1">Peripheral membrane protein</topology>
    </subcellularLocation>
    <subcellularLocation>
        <location evidence="13">Golgi apparatus</location>
        <location evidence="13">Golgi stack membrane</location>
        <topology evidence="13">Peripheral membrane protein</topology>
    </subcellularLocation>
</comment>
<organism evidence="19">
    <name type="scientific">Gongylonema pulchrum</name>
    <dbReference type="NCBI Taxonomy" id="637853"/>
    <lineage>
        <taxon>Eukaryota</taxon>
        <taxon>Metazoa</taxon>
        <taxon>Ecdysozoa</taxon>
        <taxon>Nematoda</taxon>
        <taxon>Chromadorea</taxon>
        <taxon>Rhabditida</taxon>
        <taxon>Spirurina</taxon>
        <taxon>Spiruromorpha</taxon>
        <taxon>Spiruroidea</taxon>
        <taxon>Gongylonematidae</taxon>
        <taxon>Gongylonema</taxon>
    </lineage>
</organism>
<feature type="binding site" evidence="15">
    <location>
        <position position="136"/>
    </location>
    <ligand>
        <name>GTP</name>
        <dbReference type="ChEBI" id="CHEBI:37565"/>
    </ligand>
</feature>
<dbReference type="OrthoDB" id="15478at2759"/>
<evidence type="ECO:0000256" key="3">
    <source>
        <dbReference type="ARBA" id="ARBA00011984"/>
    </source>
</evidence>
<keyword evidence="4" id="KW-0813">Transport</keyword>
<keyword evidence="18" id="KW-1185">Reference proteome</keyword>
<evidence type="ECO:0000313" key="17">
    <source>
        <dbReference type="EMBL" id="VDN27906.1"/>
    </source>
</evidence>